<reference evidence="1" key="1">
    <citation type="submission" date="2012-09" db="EMBL/GenBank/DDBJ databases">
        <authorList>
            <person name="Martin A.A."/>
        </authorList>
    </citation>
    <scope>NUCLEOTIDE SEQUENCE</scope>
</reference>
<keyword evidence="1" id="KW-1185">Reference proteome</keyword>
<evidence type="ECO:0000313" key="1">
    <source>
        <dbReference type="Proteomes" id="UP000035642"/>
    </source>
</evidence>
<name>A0A0K0D3Q5_ANGCA</name>
<dbReference type="WBParaSite" id="ACAC_0000470001-mRNA-1">
    <property type="protein sequence ID" value="ACAC_0000470001-mRNA-1"/>
    <property type="gene ID" value="ACAC_0000470001"/>
</dbReference>
<sequence>MKTKYTVMREAQPIPKHAVIDQAALRCEFDYQCRMGESCSGVIALVDRNITVCQYDVTKVDRLCIFHADCLQGQQCRRSPSGVFVCTPSIEAELGTVSCVYDYECSGGEKCLNIAGPKKAKIFRCRQSQANDPRHDQLCKSNAECPYQQVSKLLIVIDPSKVYSFSLSI</sequence>
<protein>
    <submittedName>
        <fullName evidence="2">EB domain-containing protein</fullName>
    </submittedName>
</protein>
<dbReference type="AlphaFoldDB" id="A0A0K0D3Q5"/>
<reference evidence="2" key="2">
    <citation type="submission" date="2017-02" db="UniProtKB">
        <authorList>
            <consortium name="WormBaseParasite"/>
        </authorList>
    </citation>
    <scope>IDENTIFICATION</scope>
</reference>
<organism evidence="1 2">
    <name type="scientific">Angiostrongylus cantonensis</name>
    <name type="common">Rat lungworm</name>
    <dbReference type="NCBI Taxonomy" id="6313"/>
    <lineage>
        <taxon>Eukaryota</taxon>
        <taxon>Metazoa</taxon>
        <taxon>Ecdysozoa</taxon>
        <taxon>Nematoda</taxon>
        <taxon>Chromadorea</taxon>
        <taxon>Rhabditida</taxon>
        <taxon>Rhabditina</taxon>
        <taxon>Rhabditomorpha</taxon>
        <taxon>Strongyloidea</taxon>
        <taxon>Metastrongylidae</taxon>
        <taxon>Angiostrongylus</taxon>
    </lineage>
</organism>
<evidence type="ECO:0000313" key="2">
    <source>
        <dbReference type="WBParaSite" id="ACAC_0000470001-mRNA-1"/>
    </source>
</evidence>
<proteinExistence type="predicted"/>
<dbReference type="Proteomes" id="UP000035642">
    <property type="component" value="Unassembled WGS sequence"/>
</dbReference>
<accession>A0A0K0D3Q5</accession>